<evidence type="ECO:0000256" key="1">
    <source>
        <dbReference type="SAM" id="SignalP"/>
    </source>
</evidence>
<dbReference type="EMBL" id="JAPNKA010000001">
    <property type="protein sequence ID" value="MCY1083505.1"/>
    <property type="molecule type" value="Genomic_DNA"/>
</dbReference>
<dbReference type="Proteomes" id="UP001207654">
    <property type="component" value="Unassembled WGS sequence"/>
</dbReference>
<evidence type="ECO:0000313" key="2">
    <source>
        <dbReference type="EMBL" id="MCY1083505.1"/>
    </source>
</evidence>
<feature type="chain" id="PRO_5046468437" description="Lipoprotein" evidence="1">
    <location>
        <begin position="22"/>
        <end position="96"/>
    </location>
</feature>
<gene>
    <name evidence="2" type="ORF">OV287_54615</name>
</gene>
<organism evidence="2 3">
    <name type="scientific">Archangium lansingense</name>
    <dbReference type="NCBI Taxonomy" id="2995310"/>
    <lineage>
        <taxon>Bacteria</taxon>
        <taxon>Pseudomonadati</taxon>
        <taxon>Myxococcota</taxon>
        <taxon>Myxococcia</taxon>
        <taxon>Myxococcales</taxon>
        <taxon>Cystobacterineae</taxon>
        <taxon>Archangiaceae</taxon>
        <taxon>Archangium</taxon>
    </lineage>
</organism>
<feature type="signal peptide" evidence="1">
    <location>
        <begin position="1"/>
        <end position="21"/>
    </location>
</feature>
<dbReference type="PROSITE" id="PS51257">
    <property type="entry name" value="PROKAR_LIPOPROTEIN"/>
    <property type="match status" value="1"/>
</dbReference>
<dbReference type="RefSeq" id="WP_267542032.1">
    <property type="nucleotide sequence ID" value="NZ_JAPNKA010000001.1"/>
</dbReference>
<reference evidence="2 3" key="1">
    <citation type="submission" date="2022-11" db="EMBL/GenBank/DDBJ databases">
        <title>Minimal conservation of predation-associated metabolite biosynthetic gene clusters underscores biosynthetic potential of Myxococcota including descriptions for ten novel species: Archangium lansinium sp. nov., Myxococcus landrumus sp. nov., Nannocystis bai.</title>
        <authorList>
            <person name="Ahearne A."/>
            <person name="Stevens C."/>
            <person name="Phillips K."/>
        </authorList>
    </citation>
    <scope>NUCLEOTIDE SEQUENCE [LARGE SCALE GENOMIC DNA]</scope>
    <source>
        <strain evidence="2 3">MIWBW</strain>
    </source>
</reference>
<comment type="caution">
    <text evidence="2">The sequence shown here is derived from an EMBL/GenBank/DDBJ whole genome shotgun (WGS) entry which is preliminary data.</text>
</comment>
<accession>A0ABT4AP73</accession>
<proteinExistence type="predicted"/>
<protein>
    <recommendedName>
        <fullName evidence="4">Lipoprotein</fullName>
    </recommendedName>
</protein>
<sequence>MRNKLLPLLCLLSVGCTTARATYGSVSRERATECASHCEALGMKLTAMVIISSSAGCVCEPKDAQTRASLLGAATAASGQLIEDEKAAANQTQQSR</sequence>
<name>A0ABT4AP73_9BACT</name>
<keyword evidence="3" id="KW-1185">Reference proteome</keyword>
<evidence type="ECO:0000313" key="3">
    <source>
        <dbReference type="Proteomes" id="UP001207654"/>
    </source>
</evidence>
<keyword evidence="1" id="KW-0732">Signal</keyword>
<evidence type="ECO:0008006" key="4">
    <source>
        <dbReference type="Google" id="ProtNLM"/>
    </source>
</evidence>